<accession>A0A3R5UWC6</accession>
<evidence type="ECO:0000313" key="2">
    <source>
        <dbReference type="Proteomes" id="UP000287701"/>
    </source>
</evidence>
<dbReference type="Proteomes" id="UP000287701">
    <property type="component" value="Chromosome"/>
</dbReference>
<reference evidence="1 2" key="1">
    <citation type="submission" date="2019-01" db="EMBL/GenBank/DDBJ databases">
        <title>Whole Genome of Ornithobacterium rhinotracheale FARPER-174b.</title>
        <authorList>
            <person name="Tataje-Lavanda L.A."/>
            <person name="Montalvan A."/>
            <person name="Montesinos R."/>
            <person name="Zimic M."/>
            <person name="Fernandez-Sanchez M."/>
            <person name="Fernandez-Diaz M."/>
        </authorList>
    </citation>
    <scope>NUCLEOTIDE SEQUENCE [LARGE SCALE GENOMIC DNA]</scope>
    <source>
        <strain evidence="1 2">FARPER-174b</strain>
    </source>
</reference>
<protein>
    <submittedName>
        <fullName evidence="1">DUF4856 domain-containing protein</fullName>
    </submittedName>
</protein>
<dbReference type="EMBL" id="CP035107">
    <property type="protein sequence ID" value="QAR30128.1"/>
    <property type="molecule type" value="Genomic_DNA"/>
</dbReference>
<gene>
    <name evidence="1" type="ORF">EQP59_01515</name>
</gene>
<sequence>MKKGIILAFLAGAVCLTSCNSNDDDNRVEPSVKKEVLGANDAQLFNQELAKFKETAGFKKASTEVALAAQINGAYESSTSDQLVGLFTDLAPYVGQAEQFQNWLATSKNGIEDFAEPGKAGKLGNRIVNAKGVETFMLYKKGITGGLQIHNITERIKSIKQGQDVQENLNELLGYLFGVDNFSVTTNSKGKFQLIVDGNEKARPKNELLRYINQVSENEKTPILANIVSAVNTASTNIKDQKKLNQSLDVISESVAKILALRAVHYFDEFVDELSSEDKRVTAVHEMSEGLGFVYGLQFSYNPATGEPYFSNQEVADYVNSIDFWNAREAKVKLDEIANELAKRLKFNRKDA</sequence>
<dbReference type="InterPro" id="IPR032331">
    <property type="entry name" value="DUF4856"/>
</dbReference>
<name>A0A3R5UWC6_ORNRH</name>
<dbReference type="RefSeq" id="WP_128500635.1">
    <property type="nucleotide sequence ID" value="NZ_CP035107.1"/>
</dbReference>
<dbReference type="Pfam" id="PF16148">
    <property type="entry name" value="DUF4856"/>
    <property type="match status" value="1"/>
</dbReference>
<dbReference type="OrthoDB" id="5498726at2"/>
<organism evidence="1 2">
    <name type="scientific">Ornithobacterium rhinotracheale</name>
    <dbReference type="NCBI Taxonomy" id="28251"/>
    <lineage>
        <taxon>Bacteria</taxon>
        <taxon>Pseudomonadati</taxon>
        <taxon>Bacteroidota</taxon>
        <taxon>Flavobacteriia</taxon>
        <taxon>Flavobacteriales</taxon>
        <taxon>Weeksellaceae</taxon>
        <taxon>Ornithobacterium</taxon>
    </lineage>
</organism>
<dbReference type="AlphaFoldDB" id="A0A3R5UWC6"/>
<proteinExistence type="predicted"/>
<evidence type="ECO:0000313" key="1">
    <source>
        <dbReference type="EMBL" id="QAR30128.1"/>
    </source>
</evidence>